<proteinExistence type="predicted"/>
<dbReference type="PROSITE" id="PS51257">
    <property type="entry name" value="PROKAR_LIPOPROTEIN"/>
    <property type="match status" value="1"/>
</dbReference>
<dbReference type="Proteomes" id="UP000184233">
    <property type="component" value="Unassembled WGS sequence"/>
</dbReference>
<evidence type="ECO:0008006" key="3">
    <source>
        <dbReference type="Google" id="ProtNLM"/>
    </source>
</evidence>
<gene>
    <name evidence="1" type="ORF">BGO89_08675</name>
</gene>
<evidence type="ECO:0000313" key="2">
    <source>
        <dbReference type="Proteomes" id="UP000184233"/>
    </source>
</evidence>
<comment type="caution">
    <text evidence="1">The sequence shown here is derived from an EMBL/GenBank/DDBJ whole genome shotgun (WGS) entry which is preliminary data.</text>
</comment>
<accession>A0A1M3KW27</accession>
<reference evidence="1 2" key="1">
    <citation type="submission" date="2016-09" db="EMBL/GenBank/DDBJ databases">
        <title>Genome-resolved meta-omics ties microbial dynamics to process performance in biotechnology for thiocyanate degradation.</title>
        <authorList>
            <person name="Kantor R.S."/>
            <person name="Huddy R.J."/>
            <person name="Iyer R."/>
            <person name="Thomas B.C."/>
            <person name="Brown C.T."/>
            <person name="Anantharaman K."/>
            <person name="Tringe S."/>
            <person name="Hettich R.L."/>
            <person name="Harrison S.T."/>
            <person name="Banfield J.F."/>
        </authorList>
    </citation>
    <scope>NUCLEOTIDE SEQUENCE [LARGE SCALE GENOMIC DNA]</scope>
    <source>
        <strain evidence="1">59-99</strain>
    </source>
</reference>
<dbReference type="AlphaFoldDB" id="A0A1M3KW27"/>
<evidence type="ECO:0000313" key="1">
    <source>
        <dbReference type="EMBL" id="OJX56618.1"/>
    </source>
</evidence>
<sequence>MTLRHFIPGAIACIVLLASCELERNVPKPAPPSKEQANAAAGGRYRIKSGILKAQSEMPDMGSSGVTTMMFDDYGRLERSEHDMKIAQPGQPSINSKTINITTGRTVYSLNPAERRARRMILPEGTVDAAFVDFEGMTDSMMQVRNMVRKGKDTVLGRECTIYMIDDKSTGMRGTYHVWNNIPLKIDVNHNGNRMVLRPISFDEGTAIDPAMFTVPKDYTIVDIK</sequence>
<name>A0A1M3KW27_9BACT</name>
<dbReference type="STRING" id="1895771.BGO89_08675"/>
<organism evidence="1 2">
    <name type="scientific">Candidatus Kapaibacterium thiocyanatum</name>
    <dbReference type="NCBI Taxonomy" id="1895771"/>
    <lineage>
        <taxon>Bacteria</taxon>
        <taxon>Pseudomonadati</taxon>
        <taxon>Candidatus Kapaibacteriota</taxon>
        <taxon>Candidatus Kapaibacteriia</taxon>
        <taxon>Candidatus Kapaibacteriales</taxon>
        <taxon>Candidatus Kapaibacteriaceae</taxon>
        <taxon>Candidatus Kapaibacterium</taxon>
    </lineage>
</organism>
<protein>
    <recommendedName>
        <fullName evidence="3">DUF4412 domain-containing protein</fullName>
    </recommendedName>
</protein>
<dbReference type="EMBL" id="MKVH01000024">
    <property type="protein sequence ID" value="OJX56618.1"/>
    <property type="molecule type" value="Genomic_DNA"/>
</dbReference>